<dbReference type="PROSITE" id="PS50158">
    <property type="entry name" value="ZF_CCHC"/>
    <property type="match status" value="1"/>
</dbReference>
<name>A0A896WCS5_MELAB</name>
<keyword evidence="6" id="KW-0862">Zinc</keyword>
<dbReference type="InterPro" id="IPR009057">
    <property type="entry name" value="Homeodomain-like_sf"/>
</dbReference>
<dbReference type="PANTHER" id="PTHR44191">
    <property type="entry name" value="TRANSCRIPTION FACTOR KUA1"/>
    <property type="match status" value="1"/>
</dbReference>
<feature type="domain" description="Myb-like" evidence="8">
    <location>
        <begin position="91"/>
        <end position="143"/>
    </location>
</feature>
<gene>
    <name evidence="12" type="primary">EVM0032680.1</name>
</gene>
<dbReference type="GO" id="GO:0008270">
    <property type="term" value="F:zinc ion binding"/>
    <property type="evidence" value="ECO:0007669"/>
    <property type="project" value="UniProtKB-KW"/>
</dbReference>
<keyword evidence="6" id="KW-0479">Metal-binding</keyword>
<evidence type="ECO:0000313" key="12">
    <source>
        <dbReference type="EMBL" id="QSD99682.1"/>
    </source>
</evidence>
<dbReference type="PROSITE" id="PS51293">
    <property type="entry name" value="SANT"/>
    <property type="match status" value="1"/>
</dbReference>
<dbReference type="Pfam" id="PF00249">
    <property type="entry name" value="Myb_DNA-binding"/>
    <property type="match status" value="1"/>
</dbReference>
<dbReference type="PANTHER" id="PTHR44191:SF62">
    <property type="entry name" value="OS04G0341900 PROTEIN"/>
    <property type="match status" value="1"/>
</dbReference>
<dbReference type="GO" id="GO:0005634">
    <property type="term" value="C:nucleus"/>
    <property type="evidence" value="ECO:0007669"/>
    <property type="project" value="UniProtKB-SubCell"/>
</dbReference>
<dbReference type="Gene3D" id="1.10.10.60">
    <property type="entry name" value="Homeodomain-like"/>
    <property type="match status" value="1"/>
</dbReference>
<dbReference type="AlphaFoldDB" id="A0A896WCS5"/>
<organism evidence="12">
    <name type="scientific">Melilotus albus</name>
    <name type="common">White sweet clover</name>
    <name type="synonym">Melilotus officinalis subsp. albus</name>
    <dbReference type="NCBI Taxonomy" id="47082"/>
    <lineage>
        <taxon>Eukaryota</taxon>
        <taxon>Viridiplantae</taxon>
        <taxon>Streptophyta</taxon>
        <taxon>Embryophyta</taxon>
        <taxon>Tracheophyta</taxon>
        <taxon>Spermatophyta</taxon>
        <taxon>Magnoliopsida</taxon>
        <taxon>eudicotyledons</taxon>
        <taxon>Gunneridae</taxon>
        <taxon>Pentapetalae</taxon>
        <taxon>rosids</taxon>
        <taxon>fabids</taxon>
        <taxon>Fabales</taxon>
        <taxon>Fabaceae</taxon>
        <taxon>Papilionoideae</taxon>
        <taxon>50 kb inversion clade</taxon>
        <taxon>NPAAA clade</taxon>
        <taxon>Hologalegina</taxon>
        <taxon>IRL clade</taxon>
        <taxon>Trifolieae</taxon>
        <taxon>Melilotus</taxon>
    </lineage>
</organism>
<evidence type="ECO:0000259" key="9">
    <source>
        <dbReference type="PROSITE" id="PS50158"/>
    </source>
</evidence>
<keyword evidence="4" id="KW-0804">Transcription</keyword>
<dbReference type="CDD" id="cd00167">
    <property type="entry name" value="SANT"/>
    <property type="match status" value="1"/>
</dbReference>
<evidence type="ECO:0000256" key="6">
    <source>
        <dbReference type="PROSITE-ProRule" id="PRU00047"/>
    </source>
</evidence>
<dbReference type="InterPro" id="IPR006447">
    <property type="entry name" value="Myb_dom_plants"/>
</dbReference>
<dbReference type="InterPro" id="IPR001878">
    <property type="entry name" value="Znf_CCHC"/>
</dbReference>
<evidence type="ECO:0000256" key="5">
    <source>
        <dbReference type="ARBA" id="ARBA00023242"/>
    </source>
</evidence>
<dbReference type="InterPro" id="IPR052245">
    <property type="entry name" value="Plant_Stress_Dev_TF"/>
</dbReference>
<evidence type="ECO:0000259" key="10">
    <source>
        <dbReference type="PROSITE" id="PS51293"/>
    </source>
</evidence>
<dbReference type="InterPro" id="IPR017884">
    <property type="entry name" value="SANT_dom"/>
</dbReference>
<dbReference type="NCBIfam" id="TIGR01557">
    <property type="entry name" value="myb_SHAQKYF"/>
    <property type="match status" value="1"/>
</dbReference>
<dbReference type="GO" id="GO:0003677">
    <property type="term" value="F:DNA binding"/>
    <property type="evidence" value="ECO:0007669"/>
    <property type="project" value="UniProtKB-KW"/>
</dbReference>
<comment type="subcellular location">
    <subcellularLocation>
        <location evidence="1">Nucleus</location>
    </subcellularLocation>
</comment>
<dbReference type="GO" id="GO:0009723">
    <property type="term" value="P:response to ethylene"/>
    <property type="evidence" value="ECO:0007669"/>
    <property type="project" value="TreeGrafter"/>
</dbReference>
<reference evidence="12" key="1">
    <citation type="journal article" name="Plants (Basel)">
        <title>NAC and MYB Families and Lignin Biosynthesis-Related Members Identification and Expression Analysis in Melilotus albus.</title>
        <authorList>
            <person name="Chen L."/>
            <person name="Wu F."/>
            <person name="Zhang J."/>
        </authorList>
    </citation>
    <scope>NUCLEOTIDE SEQUENCE</scope>
</reference>
<dbReference type="InterPro" id="IPR017930">
    <property type="entry name" value="Myb_dom"/>
</dbReference>
<dbReference type="FunFam" id="1.10.10.60:FF:000009">
    <property type="entry name" value="transcription factor MYB1R1"/>
    <property type="match status" value="1"/>
</dbReference>
<evidence type="ECO:0000256" key="1">
    <source>
        <dbReference type="ARBA" id="ARBA00004123"/>
    </source>
</evidence>
<evidence type="ECO:0000259" key="8">
    <source>
        <dbReference type="PROSITE" id="PS50090"/>
    </source>
</evidence>
<feature type="domain" description="HTH myb-type" evidence="11">
    <location>
        <begin position="91"/>
        <end position="147"/>
    </location>
</feature>
<dbReference type="GO" id="GO:0006355">
    <property type="term" value="P:regulation of DNA-templated transcription"/>
    <property type="evidence" value="ECO:0007669"/>
    <property type="project" value="UniProtKB-ARBA"/>
</dbReference>
<keyword evidence="3" id="KW-0238">DNA-binding</keyword>
<evidence type="ECO:0000256" key="7">
    <source>
        <dbReference type="SAM" id="MobiDB-lite"/>
    </source>
</evidence>
<evidence type="ECO:0000256" key="3">
    <source>
        <dbReference type="ARBA" id="ARBA00023125"/>
    </source>
</evidence>
<evidence type="ECO:0000256" key="2">
    <source>
        <dbReference type="ARBA" id="ARBA00023015"/>
    </source>
</evidence>
<feature type="region of interest" description="Disordered" evidence="7">
    <location>
        <begin position="253"/>
        <end position="276"/>
    </location>
</feature>
<dbReference type="GO" id="GO:0009739">
    <property type="term" value="P:response to gibberellin"/>
    <property type="evidence" value="ECO:0007669"/>
    <property type="project" value="TreeGrafter"/>
</dbReference>
<protein>
    <submittedName>
        <fullName evidence="12">MYB family transcription factor</fullName>
    </submittedName>
</protein>
<keyword evidence="2" id="KW-0805">Transcription regulation</keyword>
<keyword evidence="5" id="KW-0539">Nucleus</keyword>
<accession>A0A896WCS5</accession>
<dbReference type="PROSITE" id="PS51294">
    <property type="entry name" value="HTH_MYB"/>
    <property type="match status" value="1"/>
</dbReference>
<dbReference type="EMBL" id="MW302528">
    <property type="protein sequence ID" value="QSD99682.1"/>
    <property type="molecule type" value="Genomic_DNA"/>
</dbReference>
<dbReference type="SMART" id="SM00717">
    <property type="entry name" value="SANT"/>
    <property type="match status" value="1"/>
</dbReference>
<dbReference type="InterPro" id="IPR001005">
    <property type="entry name" value="SANT/Myb"/>
</dbReference>
<evidence type="ECO:0000256" key="4">
    <source>
        <dbReference type="ARBA" id="ARBA00023163"/>
    </source>
</evidence>
<feature type="domain" description="CCHC-type" evidence="9">
    <location>
        <begin position="3"/>
        <end position="18"/>
    </location>
</feature>
<proteinExistence type="predicted"/>
<sequence length="276" mass="30475">MGRKCSHCGNIGHNSRTCNSLRGSSGFVGVRLFGVQLDLSSSCVSMKKSFSMDSFPTSSSSPTSSFSSSRLSIDDRASIGYLSDGLIVRTQERKKGVPWTEEEHRKFLVGLEKLGKGDWRGISRNYVTTRTPTQVASHAQKYFIRLATLNKKKRRSSLFDMVGSGNTNRTVDHEVEKDATLSLLINSLQEQTKSVDYDMQKIEDVEVEDCEEAEHKDVPDWLHPLTKSLNMTLVIPNSSNAAAPDLELTLAGSKSKNMEQDKTSSSSFLIGPISVT</sequence>
<feature type="domain" description="SANT" evidence="10">
    <location>
        <begin position="99"/>
        <end position="147"/>
    </location>
</feature>
<dbReference type="PROSITE" id="PS50090">
    <property type="entry name" value="MYB_LIKE"/>
    <property type="match status" value="1"/>
</dbReference>
<dbReference type="SUPFAM" id="SSF46689">
    <property type="entry name" value="Homeodomain-like"/>
    <property type="match status" value="1"/>
</dbReference>
<evidence type="ECO:0000259" key="11">
    <source>
        <dbReference type="PROSITE" id="PS51294"/>
    </source>
</evidence>
<keyword evidence="6" id="KW-0863">Zinc-finger</keyword>